<keyword evidence="1" id="KW-0805">Transcription regulation</keyword>
<dbReference type="Pfam" id="PF12833">
    <property type="entry name" value="HTH_18"/>
    <property type="match status" value="1"/>
</dbReference>
<name>A0A1I6BEP8_9PSEU</name>
<organism evidence="5 6">
    <name type="scientific">Amycolatopsis rubida</name>
    <dbReference type="NCBI Taxonomy" id="112413"/>
    <lineage>
        <taxon>Bacteria</taxon>
        <taxon>Bacillati</taxon>
        <taxon>Actinomycetota</taxon>
        <taxon>Actinomycetes</taxon>
        <taxon>Pseudonocardiales</taxon>
        <taxon>Pseudonocardiaceae</taxon>
        <taxon>Amycolatopsis</taxon>
    </lineage>
</organism>
<feature type="domain" description="HTH araC/xylS-type" evidence="4">
    <location>
        <begin position="6"/>
        <end position="104"/>
    </location>
</feature>
<dbReference type="STRING" id="112413.SAMN05421854_12639"/>
<dbReference type="SUPFAM" id="SSF46689">
    <property type="entry name" value="Homeodomain-like"/>
    <property type="match status" value="2"/>
</dbReference>
<dbReference type="InterPro" id="IPR009057">
    <property type="entry name" value="Homeodomain-like_sf"/>
</dbReference>
<evidence type="ECO:0000256" key="2">
    <source>
        <dbReference type="ARBA" id="ARBA00023125"/>
    </source>
</evidence>
<reference evidence="5 6" key="1">
    <citation type="submission" date="2016-10" db="EMBL/GenBank/DDBJ databases">
        <authorList>
            <person name="de Groot N.N."/>
        </authorList>
    </citation>
    <scope>NUCLEOTIDE SEQUENCE [LARGE SCALE GENOMIC DNA]</scope>
    <source>
        <strain evidence="5 6">DSM 44637</strain>
    </source>
</reference>
<evidence type="ECO:0000256" key="3">
    <source>
        <dbReference type="ARBA" id="ARBA00023163"/>
    </source>
</evidence>
<dbReference type="SMART" id="SM00342">
    <property type="entry name" value="HTH_ARAC"/>
    <property type="match status" value="1"/>
</dbReference>
<keyword evidence="2 5" id="KW-0238">DNA-binding</keyword>
<proteinExistence type="predicted"/>
<keyword evidence="3" id="KW-0804">Transcription</keyword>
<dbReference type="InterPro" id="IPR050204">
    <property type="entry name" value="AraC_XylS_family_regulators"/>
</dbReference>
<dbReference type="PANTHER" id="PTHR46796">
    <property type="entry name" value="HTH-TYPE TRANSCRIPTIONAL ACTIVATOR RHAS-RELATED"/>
    <property type="match status" value="1"/>
</dbReference>
<protein>
    <submittedName>
        <fullName evidence="5">AraC-type DNA-binding protein</fullName>
    </submittedName>
</protein>
<dbReference type="GO" id="GO:0003700">
    <property type="term" value="F:DNA-binding transcription factor activity"/>
    <property type="evidence" value="ECO:0007669"/>
    <property type="project" value="InterPro"/>
</dbReference>
<evidence type="ECO:0000313" key="6">
    <source>
        <dbReference type="Proteomes" id="UP000199137"/>
    </source>
</evidence>
<accession>A0A1I6BEP8</accession>
<dbReference type="InterPro" id="IPR018060">
    <property type="entry name" value="HTH_AraC"/>
</dbReference>
<gene>
    <name evidence="5" type="ORF">SAMN05421854_12639</name>
</gene>
<dbReference type="PROSITE" id="PS01124">
    <property type="entry name" value="HTH_ARAC_FAMILY_2"/>
    <property type="match status" value="1"/>
</dbReference>
<dbReference type="GO" id="GO:0043565">
    <property type="term" value="F:sequence-specific DNA binding"/>
    <property type="evidence" value="ECO:0007669"/>
    <property type="project" value="InterPro"/>
</dbReference>
<sequence length="265" mass="27712">MRDAVLEAARFLADGRTRRLTLEDVADHVRYSPFHLARAFEREIGLPPGKFLAAQRFQLAKELLLDTGEKVVDICHEVGFSAPGTFTTRFTAAVGVSPHRFRRLPGLLAEHPPEPVRVAGPDCAGGAVTGRALLSPAAVAALDGAPAVYVGLFAASSARGVPVSGSLLGPDLEFTLVDVPAGTYRLLACALPSSAGPRTQLAPSVQAVGSAARPVRIRAGPVPLRQDVRLDVAPSWSPPVLVALPPLAPAGAQEWRGGARPARLG</sequence>
<dbReference type="OrthoDB" id="9816011at2"/>
<evidence type="ECO:0000259" key="4">
    <source>
        <dbReference type="PROSITE" id="PS01124"/>
    </source>
</evidence>
<dbReference type="RefSeq" id="WP_093577242.1">
    <property type="nucleotide sequence ID" value="NZ_FOWC01000026.1"/>
</dbReference>
<dbReference type="AlphaFoldDB" id="A0A1I6BEP8"/>
<dbReference type="Proteomes" id="UP000199137">
    <property type="component" value="Unassembled WGS sequence"/>
</dbReference>
<evidence type="ECO:0000256" key="1">
    <source>
        <dbReference type="ARBA" id="ARBA00023015"/>
    </source>
</evidence>
<dbReference type="EMBL" id="FOWC01000026">
    <property type="protein sequence ID" value="SFQ79445.1"/>
    <property type="molecule type" value="Genomic_DNA"/>
</dbReference>
<evidence type="ECO:0000313" key="5">
    <source>
        <dbReference type="EMBL" id="SFQ79445.1"/>
    </source>
</evidence>
<dbReference type="Gene3D" id="1.10.10.60">
    <property type="entry name" value="Homeodomain-like"/>
    <property type="match status" value="2"/>
</dbReference>